<dbReference type="FunFam" id="3.40.50.80:FF:000001">
    <property type="entry name" value="NADPH--cytochrome P450 reductase 1"/>
    <property type="match status" value="1"/>
</dbReference>
<keyword evidence="5" id="KW-0274">FAD</keyword>
<sequence length="665" mass="75730">MSILSLRVVVALSGGVVFLLFTKLMWVVPKWMLKSRDSDVIRQSKLVSDHKTFTEAVDLNNIKVPIFYGSQTGTAKKYAVCLGHHLHTFGVQNLVIDLRHLTMDMLVHLSIRDTCVAVFILATYGEGEPTDNGRKFLENLENSDKKFNNLRFVVFGLGNSLYTYFNAFGKSVDRLLYKQGAKRLQAITLGDEVDDLENTFLTWRDQLTSSLMDFFNVFNDNKDSLNMQYERIYSLKCKTWGLPVVSRFLNRAYMPEKLPYGTENYVYTALVVNEELYNNSSRSCRHIELDLSGSELSYKTGDHVALFAPNPPDLVKAISDLLNIDLDVMISLDAIDPFSLIRHPFPCPCTYRHAFTYFVDITGPPGRNLFSACINTITDHDELKFVQLLISKSEKGKELYSKWILEDHRGFVDVLKDLKSFRPPVDLLLELLNPLKPRLYSISSSALVYPKRIHITASVVNYQTNSGRQFMGLATNWLNSLQLESYRDTLNISIPVTIHSSKFYLPRSRALPIIMIAAGTGLAPFRAFIQERLKLADDKGGANGQMLLFFGCRHENEDFIYSAELKQACGTGLLEMHTAFSRDSVDGTKVYAQHKLLEMGHKVWQLLDEYHAYLYVCGNASRMARDVHLCLIELVAKHSQTTIEAATCYVLNLRKQGRYRTDVWK</sequence>
<evidence type="ECO:0000256" key="8">
    <source>
        <dbReference type="ARBA" id="ARBA00023797"/>
    </source>
</evidence>
<dbReference type="GO" id="GO:0005829">
    <property type="term" value="C:cytosol"/>
    <property type="evidence" value="ECO:0007669"/>
    <property type="project" value="TreeGrafter"/>
</dbReference>
<dbReference type="InterPro" id="IPR017938">
    <property type="entry name" value="Riboflavin_synthase-like_b-brl"/>
</dbReference>
<dbReference type="PROSITE" id="PS50902">
    <property type="entry name" value="FLAVODOXIN_LIKE"/>
    <property type="match status" value="1"/>
</dbReference>
<name>A0AA85KS48_TRIRE</name>
<comment type="cofactor">
    <cofactor evidence="1">
        <name>FMN</name>
        <dbReference type="ChEBI" id="CHEBI:58210"/>
    </cofactor>
</comment>
<reference evidence="13" key="2">
    <citation type="submission" date="2023-11" db="UniProtKB">
        <authorList>
            <consortium name="WormBaseParasite"/>
        </authorList>
    </citation>
    <scope>IDENTIFICATION</scope>
</reference>
<dbReference type="WBParaSite" id="TREG1_99250.1">
    <property type="protein sequence ID" value="TREG1_99250.1"/>
    <property type="gene ID" value="TREG1_99250"/>
</dbReference>
<evidence type="ECO:0000313" key="13">
    <source>
        <dbReference type="WBParaSite" id="TREG1_99250.1"/>
    </source>
</evidence>
<dbReference type="Gene3D" id="3.40.50.360">
    <property type="match status" value="1"/>
</dbReference>
<keyword evidence="12" id="KW-1185">Reference proteome</keyword>
<dbReference type="PANTHER" id="PTHR19384:SF17">
    <property type="entry name" value="NADPH--CYTOCHROME P450 REDUCTASE"/>
    <property type="match status" value="1"/>
</dbReference>
<dbReference type="SUPFAM" id="SSF63380">
    <property type="entry name" value="Riboflavin synthase domain-like"/>
    <property type="match status" value="1"/>
</dbReference>
<evidence type="ECO:0000313" key="12">
    <source>
        <dbReference type="Proteomes" id="UP000050795"/>
    </source>
</evidence>
<dbReference type="Gene3D" id="3.40.50.80">
    <property type="entry name" value="Nucleotide-binding domain of ferredoxin-NADP reductase (FNR) module"/>
    <property type="match status" value="1"/>
</dbReference>
<dbReference type="PANTHER" id="PTHR19384">
    <property type="entry name" value="NITRIC OXIDE SYNTHASE-RELATED"/>
    <property type="match status" value="1"/>
</dbReference>
<dbReference type="InterPro" id="IPR001094">
    <property type="entry name" value="Flavdoxin-like"/>
</dbReference>
<dbReference type="FunFam" id="1.20.990.10:FF:000001">
    <property type="entry name" value="NADPH--cytochrome P450 reductase"/>
    <property type="match status" value="1"/>
</dbReference>
<dbReference type="InterPro" id="IPR029039">
    <property type="entry name" value="Flavoprotein-like_sf"/>
</dbReference>
<keyword evidence="9" id="KW-0812">Transmembrane</keyword>
<dbReference type="Gene3D" id="1.20.990.10">
    <property type="entry name" value="NADPH-cytochrome p450 Reductase, Chain A, domain 3"/>
    <property type="match status" value="1"/>
</dbReference>
<keyword evidence="6" id="KW-0521">NADP</keyword>
<dbReference type="PROSITE" id="PS51384">
    <property type="entry name" value="FAD_FR"/>
    <property type="match status" value="1"/>
</dbReference>
<reference evidence="12" key="1">
    <citation type="submission" date="2022-06" db="EMBL/GenBank/DDBJ databases">
        <authorList>
            <person name="Berger JAMES D."/>
            <person name="Berger JAMES D."/>
        </authorList>
    </citation>
    <scope>NUCLEOTIDE SEQUENCE [LARGE SCALE GENOMIC DNA]</scope>
</reference>
<dbReference type="EC" id="1.6.2.4" evidence="8"/>
<evidence type="ECO:0000256" key="9">
    <source>
        <dbReference type="SAM" id="Phobius"/>
    </source>
</evidence>
<accession>A0AA85KS48</accession>
<feature type="domain" description="FAD-binding FR-type" evidence="11">
    <location>
        <begin position="263"/>
        <end position="506"/>
    </location>
</feature>
<dbReference type="InterPro" id="IPR039261">
    <property type="entry name" value="FNR_nucleotide-bd"/>
</dbReference>
<dbReference type="SUPFAM" id="SSF52218">
    <property type="entry name" value="Flavoproteins"/>
    <property type="match status" value="1"/>
</dbReference>
<dbReference type="Pfam" id="PF00175">
    <property type="entry name" value="NAD_binding_1"/>
    <property type="match status" value="1"/>
</dbReference>
<keyword evidence="9" id="KW-1133">Transmembrane helix</keyword>
<evidence type="ECO:0000256" key="6">
    <source>
        <dbReference type="ARBA" id="ARBA00022857"/>
    </source>
</evidence>
<evidence type="ECO:0000259" key="11">
    <source>
        <dbReference type="PROSITE" id="PS51384"/>
    </source>
</evidence>
<keyword evidence="9" id="KW-0472">Membrane</keyword>
<dbReference type="GO" id="GO:0050660">
    <property type="term" value="F:flavin adenine dinucleotide binding"/>
    <property type="evidence" value="ECO:0007669"/>
    <property type="project" value="TreeGrafter"/>
</dbReference>
<dbReference type="SUPFAM" id="SSF52343">
    <property type="entry name" value="Ferredoxin reductase-like, C-terminal NADP-linked domain"/>
    <property type="match status" value="1"/>
</dbReference>
<comment type="cofactor">
    <cofactor evidence="2">
        <name>FAD</name>
        <dbReference type="ChEBI" id="CHEBI:57692"/>
    </cofactor>
</comment>
<evidence type="ECO:0000259" key="10">
    <source>
        <dbReference type="PROSITE" id="PS50902"/>
    </source>
</evidence>
<dbReference type="InterPro" id="IPR001709">
    <property type="entry name" value="Flavoprot_Pyr_Nucl_cyt_Rdtase"/>
</dbReference>
<feature type="domain" description="Flavodoxin-like" evidence="10">
    <location>
        <begin position="64"/>
        <end position="208"/>
    </location>
</feature>
<dbReference type="Pfam" id="PF00258">
    <property type="entry name" value="Flavodoxin_1"/>
    <property type="match status" value="1"/>
</dbReference>
<protein>
    <recommendedName>
        <fullName evidence="8">NADPH--hemoprotein reductase</fullName>
        <ecNumber evidence="8">1.6.2.4</ecNumber>
    </recommendedName>
</protein>
<dbReference type="InterPro" id="IPR008254">
    <property type="entry name" value="Flavodoxin/NO_synth"/>
</dbReference>
<keyword evidence="7" id="KW-0560">Oxidoreductase</keyword>
<keyword evidence="4" id="KW-0288">FMN</keyword>
<dbReference type="InterPro" id="IPR001433">
    <property type="entry name" value="OxRdtase_FAD/NAD-bd"/>
</dbReference>
<evidence type="ECO:0000256" key="2">
    <source>
        <dbReference type="ARBA" id="ARBA00001974"/>
    </source>
</evidence>
<dbReference type="PRINTS" id="PR00369">
    <property type="entry name" value="FLAVODOXIN"/>
</dbReference>
<proteinExistence type="predicted"/>
<dbReference type="Pfam" id="PF00667">
    <property type="entry name" value="FAD_binding_1"/>
    <property type="match status" value="1"/>
</dbReference>
<evidence type="ECO:0000256" key="3">
    <source>
        <dbReference type="ARBA" id="ARBA00022630"/>
    </source>
</evidence>
<feature type="transmembrane region" description="Helical" evidence="9">
    <location>
        <begin position="6"/>
        <end position="28"/>
    </location>
</feature>
<dbReference type="AlphaFoldDB" id="A0AA85KS48"/>
<dbReference type="Gene3D" id="2.40.30.10">
    <property type="entry name" value="Translation factors"/>
    <property type="match status" value="1"/>
</dbReference>
<evidence type="ECO:0000256" key="4">
    <source>
        <dbReference type="ARBA" id="ARBA00022643"/>
    </source>
</evidence>
<organism evidence="12 13">
    <name type="scientific">Trichobilharzia regenti</name>
    <name type="common">Nasal bird schistosome</name>
    <dbReference type="NCBI Taxonomy" id="157069"/>
    <lineage>
        <taxon>Eukaryota</taxon>
        <taxon>Metazoa</taxon>
        <taxon>Spiralia</taxon>
        <taxon>Lophotrochozoa</taxon>
        <taxon>Platyhelminthes</taxon>
        <taxon>Trematoda</taxon>
        <taxon>Digenea</taxon>
        <taxon>Strigeidida</taxon>
        <taxon>Schistosomatoidea</taxon>
        <taxon>Schistosomatidae</taxon>
        <taxon>Trichobilharzia</taxon>
    </lineage>
</organism>
<evidence type="ECO:0000256" key="5">
    <source>
        <dbReference type="ARBA" id="ARBA00022827"/>
    </source>
</evidence>
<dbReference type="InterPro" id="IPR003097">
    <property type="entry name" value="CysJ-like_FAD-binding"/>
</dbReference>
<dbReference type="GO" id="GO:0010181">
    <property type="term" value="F:FMN binding"/>
    <property type="evidence" value="ECO:0007669"/>
    <property type="project" value="InterPro"/>
</dbReference>
<dbReference type="PRINTS" id="PR00371">
    <property type="entry name" value="FPNCR"/>
</dbReference>
<dbReference type="GO" id="GO:0003958">
    <property type="term" value="F:NADPH-hemoprotein reductase activity"/>
    <property type="evidence" value="ECO:0007669"/>
    <property type="project" value="UniProtKB-EC"/>
</dbReference>
<evidence type="ECO:0000256" key="1">
    <source>
        <dbReference type="ARBA" id="ARBA00001917"/>
    </source>
</evidence>
<evidence type="ECO:0000256" key="7">
    <source>
        <dbReference type="ARBA" id="ARBA00023002"/>
    </source>
</evidence>
<dbReference type="InterPro" id="IPR017927">
    <property type="entry name" value="FAD-bd_FR_type"/>
</dbReference>
<keyword evidence="3" id="KW-0285">Flavoprotein</keyword>
<dbReference type="InterPro" id="IPR023173">
    <property type="entry name" value="NADPH_Cyt_P450_Rdtase_alpha"/>
</dbReference>
<dbReference type="Proteomes" id="UP000050795">
    <property type="component" value="Unassembled WGS sequence"/>
</dbReference>